<organism evidence="1 2">
    <name type="scientific">Pyrococcus furiosus (strain ATCC 43587 / DSM 3638 / JCM 8422 / Vc1)</name>
    <dbReference type="NCBI Taxonomy" id="186497"/>
    <lineage>
        <taxon>Archaea</taxon>
        <taxon>Methanobacteriati</taxon>
        <taxon>Methanobacteriota</taxon>
        <taxon>Thermococci</taxon>
        <taxon>Thermococcales</taxon>
        <taxon>Thermococcaceae</taxon>
        <taxon>Pyrococcus</taxon>
    </lineage>
</organism>
<dbReference type="GeneID" id="41711819"/>
<evidence type="ECO:0000313" key="2">
    <source>
        <dbReference type="Proteomes" id="UP000324354"/>
    </source>
</evidence>
<proteinExistence type="predicted"/>
<sequence length="94" mass="10330">MKISHKREDISLRTLEDSALFAHLKKSKIKWFYAFVPFKISTGRTSTLIPLLTLENGGSSQEVSIVNAVGSLASMIGGIFWENSPTSCLRGNLS</sequence>
<name>A0A5C0XLZ6_PYRFU</name>
<protein>
    <submittedName>
        <fullName evidence="1">Permease</fullName>
    </submittedName>
</protein>
<reference evidence="1 2" key="1">
    <citation type="submission" date="2017-08" db="EMBL/GenBank/DDBJ databases">
        <title>Resequencing and Reannotation of the genome of Pyrococcus furiosus type strain DSM3638.</title>
        <authorList>
            <person name="Reichelt R.M."/>
            <person name="Bunk B."/>
        </authorList>
    </citation>
    <scope>NUCLEOTIDE SEQUENCE [LARGE SCALE GENOMIC DNA]</scope>
    <source>
        <strain evidence="1 2">DSM 3638</strain>
    </source>
</reference>
<dbReference type="RefSeq" id="WP_011011144.1">
    <property type="nucleotide sequence ID" value="NC_003413.1"/>
</dbReference>
<dbReference type="OrthoDB" id="86286at2157"/>
<dbReference type="Proteomes" id="UP000324354">
    <property type="component" value="Chromosome"/>
</dbReference>
<evidence type="ECO:0000313" key="1">
    <source>
        <dbReference type="EMBL" id="QEK77767.1"/>
    </source>
</evidence>
<dbReference type="AlphaFoldDB" id="A0A5C0XLZ6"/>
<dbReference type="EMBL" id="CP023154">
    <property type="protein sequence ID" value="QEK77767.1"/>
    <property type="molecule type" value="Genomic_DNA"/>
</dbReference>
<gene>
    <name evidence="1" type="ORF">PFDSM3638_00085</name>
</gene>
<accession>A0A5C0XLZ6</accession>